<protein>
    <submittedName>
        <fullName evidence="1">Uncharacterized protein</fullName>
    </submittedName>
</protein>
<comment type="caution">
    <text evidence="1">The sequence shown here is derived from an EMBL/GenBank/DDBJ whole genome shotgun (WGS) entry which is preliminary data.</text>
</comment>
<dbReference type="AlphaFoldDB" id="A0AAV3Y8R2"/>
<keyword evidence="2" id="KW-1185">Reference proteome</keyword>
<reference evidence="1 2" key="1">
    <citation type="journal article" date="2021" name="Elife">
        <title>Chloroplast acquisition without the gene transfer in kleptoplastic sea slugs, Plakobranchus ocellatus.</title>
        <authorList>
            <person name="Maeda T."/>
            <person name="Takahashi S."/>
            <person name="Yoshida T."/>
            <person name="Shimamura S."/>
            <person name="Takaki Y."/>
            <person name="Nagai Y."/>
            <person name="Toyoda A."/>
            <person name="Suzuki Y."/>
            <person name="Arimoto A."/>
            <person name="Ishii H."/>
            <person name="Satoh N."/>
            <person name="Nishiyama T."/>
            <person name="Hasebe M."/>
            <person name="Maruyama T."/>
            <person name="Minagawa J."/>
            <person name="Obokata J."/>
            <person name="Shigenobu S."/>
        </authorList>
    </citation>
    <scope>NUCLEOTIDE SEQUENCE [LARGE SCALE GENOMIC DNA]</scope>
</reference>
<proteinExistence type="predicted"/>
<dbReference type="Proteomes" id="UP000735302">
    <property type="component" value="Unassembled WGS sequence"/>
</dbReference>
<evidence type="ECO:0000313" key="1">
    <source>
        <dbReference type="EMBL" id="GFN78866.1"/>
    </source>
</evidence>
<sequence>MLLVDPNLDTRAGALRWLVACSPTSLGSFTDLIEIIQLPKQCGGSSQSLYTRLLCEKRWPITWPYNMSCSNCREQTRVLVTPK</sequence>
<organism evidence="1 2">
    <name type="scientific">Plakobranchus ocellatus</name>
    <dbReference type="NCBI Taxonomy" id="259542"/>
    <lineage>
        <taxon>Eukaryota</taxon>
        <taxon>Metazoa</taxon>
        <taxon>Spiralia</taxon>
        <taxon>Lophotrochozoa</taxon>
        <taxon>Mollusca</taxon>
        <taxon>Gastropoda</taxon>
        <taxon>Heterobranchia</taxon>
        <taxon>Euthyneura</taxon>
        <taxon>Panpulmonata</taxon>
        <taxon>Sacoglossa</taxon>
        <taxon>Placobranchoidea</taxon>
        <taxon>Plakobranchidae</taxon>
        <taxon>Plakobranchus</taxon>
    </lineage>
</organism>
<dbReference type="EMBL" id="BLXT01000617">
    <property type="protein sequence ID" value="GFN78866.1"/>
    <property type="molecule type" value="Genomic_DNA"/>
</dbReference>
<accession>A0AAV3Y8R2</accession>
<gene>
    <name evidence="1" type="ORF">PoB_000537200</name>
</gene>
<evidence type="ECO:0000313" key="2">
    <source>
        <dbReference type="Proteomes" id="UP000735302"/>
    </source>
</evidence>
<name>A0AAV3Y8R2_9GAST</name>